<dbReference type="RefSeq" id="WP_065295052.1">
    <property type="nucleotide sequence ID" value="NZ_MAQE01000012.1"/>
</dbReference>
<comment type="similarity">
    <text evidence="4 12">Belongs to the GcdB/MmdB/OadB family.</text>
</comment>
<feature type="transmembrane region" description="Helical" evidence="13">
    <location>
        <begin position="160"/>
        <end position="184"/>
    </location>
</feature>
<dbReference type="EC" id="7.2.4.2" evidence="12"/>
<dbReference type="EMBL" id="MAQE01000012">
    <property type="protein sequence ID" value="OBY52551.1"/>
    <property type="molecule type" value="Genomic_DNA"/>
</dbReference>
<evidence type="ECO:0000256" key="1">
    <source>
        <dbReference type="ARBA" id="ARBA00001959"/>
    </source>
</evidence>
<evidence type="ECO:0000256" key="10">
    <source>
        <dbReference type="ARBA" id="ARBA00023136"/>
    </source>
</evidence>
<dbReference type="GO" id="GO:0016829">
    <property type="term" value="F:lyase activity"/>
    <property type="evidence" value="ECO:0007669"/>
    <property type="project" value="InterPro"/>
</dbReference>
<comment type="cofactor">
    <cofactor evidence="1">
        <name>Na(+)</name>
        <dbReference type="ChEBI" id="CHEBI:29101"/>
    </cofactor>
</comment>
<keyword evidence="8" id="KW-1278">Translocase</keyword>
<evidence type="ECO:0000313" key="15">
    <source>
        <dbReference type="Proteomes" id="UP000092746"/>
    </source>
</evidence>
<feature type="transmembrane region" description="Helical" evidence="13">
    <location>
        <begin position="125"/>
        <end position="148"/>
    </location>
</feature>
<dbReference type="GO" id="GO:0006814">
    <property type="term" value="P:sodium ion transport"/>
    <property type="evidence" value="ECO:0007669"/>
    <property type="project" value="UniProtKB-UniRule"/>
</dbReference>
<dbReference type="PANTHER" id="PTHR35806:SF1">
    <property type="entry name" value="OXALOACETATE DECARBOXYLASE BETA CHAIN 2"/>
    <property type="match status" value="1"/>
</dbReference>
<dbReference type="GO" id="GO:0005886">
    <property type="term" value="C:plasma membrane"/>
    <property type="evidence" value="ECO:0007669"/>
    <property type="project" value="UniProtKB-SubCell"/>
</dbReference>
<feature type="transmembrane region" description="Helical" evidence="13">
    <location>
        <begin position="42"/>
        <end position="66"/>
    </location>
</feature>
<evidence type="ECO:0000256" key="12">
    <source>
        <dbReference type="PIRNR" id="PIRNR015658"/>
    </source>
</evidence>
<keyword evidence="9 13" id="KW-1133">Transmembrane helix</keyword>
<evidence type="ECO:0000256" key="8">
    <source>
        <dbReference type="ARBA" id="ARBA00022967"/>
    </source>
</evidence>
<feature type="transmembrane region" description="Helical" evidence="13">
    <location>
        <begin position="312"/>
        <end position="330"/>
    </location>
</feature>
<dbReference type="Pfam" id="PF03977">
    <property type="entry name" value="OAD_beta"/>
    <property type="match status" value="1"/>
</dbReference>
<feature type="transmembrane region" description="Helical" evidence="13">
    <location>
        <begin position="16"/>
        <end position="35"/>
    </location>
</feature>
<feature type="transmembrane region" description="Helical" evidence="13">
    <location>
        <begin position="266"/>
        <end position="292"/>
    </location>
</feature>
<keyword evidence="10 12" id="KW-0472">Membrane</keyword>
<organism evidence="14 15">
    <name type="scientific">Aggregatibacter aphrophilus</name>
    <name type="common">Haemophilus aphrophilus</name>
    <dbReference type="NCBI Taxonomy" id="732"/>
    <lineage>
        <taxon>Bacteria</taxon>
        <taxon>Pseudomonadati</taxon>
        <taxon>Pseudomonadota</taxon>
        <taxon>Gammaproteobacteria</taxon>
        <taxon>Pasteurellales</taxon>
        <taxon>Pasteurellaceae</taxon>
        <taxon>Aggregatibacter</taxon>
    </lineage>
</organism>
<evidence type="ECO:0000256" key="7">
    <source>
        <dbReference type="ARBA" id="ARBA00022692"/>
    </source>
</evidence>
<comment type="catalytic activity">
    <reaction evidence="11 12">
        <text>oxaloacetate + 2 Na(+)(in) + H(+) = pyruvate + 2 Na(+)(out) + CO2</text>
        <dbReference type="Rhea" id="RHEA:57724"/>
        <dbReference type="ChEBI" id="CHEBI:15361"/>
        <dbReference type="ChEBI" id="CHEBI:15378"/>
        <dbReference type="ChEBI" id="CHEBI:16452"/>
        <dbReference type="ChEBI" id="CHEBI:16526"/>
        <dbReference type="ChEBI" id="CHEBI:29101"/>
        <dbReference type="EC" id="7.2.4.2"/>
    </reaction>
</comment>
<keyword evidence="7 13" id="KW-0812">Transmembrane</keyword>
<evidence type="ECO:0000256" key="9">
    <source>
        <dbReference type="ARBA" id="ARBA00022989"/>
    </source>
</evidence>
<evidence type="ECO:0000256" key="6">
    <source>
        <dbReference type="ARBA" id="ARBA00022475"/>
    </source>
</evidence>
<keyword evidence="12" id="KW-0739">Sodium transport</keyword>
<keyword evidence="6 12" id="KW-1003">Cell membrane</keyword>
<feature type="transmembrane region" description="Helical" evidence="13">
    <location>
        <begin position="408"/>
        <end position="430"/>
    </location>
</feature>
<dbReference type="PANTHER" id="PTHR35806">
    <property type="entry name" value="OXALOACETATE DECARBOXYLASE BETA CHAIN 2"/>
    <property type="match status" value="1"/>
</dbReference>
<comment type="function">
    <text evidence="2 12">Catalyzes the decarboxylation of oxaloacetate coupled to Na(+) translocation.</text>
</comment>
<evidence type="ECO:0000256" key="11">
    <source>
        <dbReference type="ARBA" id="ARBA00048176"/>
    </source>
</evidence>
<dbReference type="GO" id="GO:0015451">
    <property type="term" value="F:decarboxylation-driven active transmembrane transporter activity"/>
    <property type="evidence" value="ECO:0007669"/>
    <property type="project" value="UniProtKB-EC"/>
</dbReference>
<proteinExistence type="inferred from homology"/>
<comment type="subunit">
    <text evidence="5 12">Heterotrimer of an alpha, a beta and a gamma subunit.</text>
</comment>
<feature type="transmembrane region" description="Helical" evidence="13">
    <location>
        <begin position="342"/>
        <end position="360"/>
    </location>
</feature>
<comment type="caution">
    <text evidence="14">The sequence shown here is derived from an EMBL/GenBank/DDBJ whole genome shotgun (WGS) entry which is preliminary data.</text>
</comment>
<gene>
    <name evidence="14" type="ORF">BBB52_04170</name>
</gene>
<comment type="subcellular location">
    <subcellularLocation>
        <location evidence="3">Cell membrane</location>
        <topology evidence="3">Multi-pass membrane protein</topology>
    </subcellularLocation>
</comment>
<evidence type="ECO:0000256" key="2">
    <source>
        <dbReference type="ARBA" id="ARBA00003002"/>
    </source>
</evidence>
<evidence type="ECO:0000256" key="13">
    <source>
        <dbReference type="SAM" id="Phobius"/>
    </source>
</evidence>
<keyword evidence="12" id="KW-0915">Sodium</keyword>
<dbReference type="InterPro" id="IPR005661">
    <property type="entry name" value="OadB_MmdB"/>
</dbReference>
<dbReference type="PIRSF" id="PIRSF015658">
    <property type="entry name" value="MmdB_OadB"/>
    <property type="match status" value="1"/>
</dbReference>
<evidence type="ECO:0000256" key="4">
    <source>
        <dbReference type="ARBA" id="ARBA00010924"/>
    </source>
</evidence>
<dbReference type="NCBIfam" id="TIGR01109">
    <property type="entry name" value="Na_pump_decarbB"/>
    <property type="match status" value="1"/>
</dbReference>
<dbReference type="AlphaFoldDB" id="A0AAP7GWV5"/>
<feature type="transmembrane region" description="Helical" evidence="13">
    <location>
        <begin position="218"/>
        <end position="236"/>
    </location>
</feature>
<accession>A0AAP7GWV5</accession>
<evidence type="ECO:0000256" key="3">
    <source>
        <dbReference type="ARBA" id="ARBA00004651"/>
    </source>
</evidence>
<protein>
    <recommendedName>
        <fullName evidence="12">Oxaloacetate decarboxylase beta chain</fullName>
        <ecNumber evidence="12">7.2.4.2</ecNumber>
    </recommendedName>
</protein>
<keyword evidence="12" id="KW-0813">Transport</keyword>
<reference evidence="14 15" key="1">
    <citation type="submission" date="2016-06" db="EMBL/GenBank/DDBJ databases">
        <title>Simultaneous identification of Haemophilus influenzae and Haemophilus haemolyticus using TaqMan real-time PCR.</title>
        <authorList>
            <person name="Price E.P."/>
            <person name="Sarovich D.S."/>
            <person name="Harris T."/>
            <person name="Spargo J.C."/>
            <person name="Nosworthy E."/>
            <person name="Beissbarth J."/>
            <person name="Smith-Vaughan H."/>
        </authorList>
    </citation>
    <scope>NUCLEOTIDE SEQUENCE [LARGE SCALE GENOMIC DNA]</scope>
    <source>
        <strain evidence="14 15">ATCC 7901</strain>
    </source>
</reference>
<keyword evidence="12" id="KW-0406">Ion transport</keyword>
<evidence type="ECO:0000313" key="14">
    <source>
        <dbReference type="EMBL" id="OBY52551.1"/>
    </source>
</evidence>
<dbReference type="Proteomes" id="UP000092746">
    <property type="component" value="Unassembled WGS sequence"/>
</dbReference>
<sequence length="436" mass="45576">MESIIALIKGMGIFHLQWGQAVMIAVSLLLLWLAISRKFEPLLLLPIGFGGLLSNIPEAGLAMTALENLLHLGSPEQIAVIAAQLGVSPDLAAIKTAMTSAPISMINQLEALSVDMGYSAGILALFYNVAIGYGIAPLVIFMGVGAMTDFGPLLANPKTLLLGAAAQFGIFATVLGALTLNYFGIIEFTLPQAASIGIIGGADGPTAIYLTSKLAPELLGAIAVAAYSYMALVPLIQPPIMKALTTEEERKIRMTQLRHVSNREKILFPVILLLLVGLLLPDAAPLLGMFCFGNLMRVSGVVERLSDTTQNALINIVTIVLGLSVGSKLIADKFLQPQTLGILILGVIAFGIGTGSGVLMAKLMNKFSKNKINPLIGSAGVSAVPMAARVSNKVGLEADHQNFLLMHAMGPNVAGVIGSAIAAGVMLKYVGTLMSP</sequence>
<evidence type="ECO:0000256" key="5">
    <source>
        <dbReference type="ARBA" id="ARBA00011869"/>
    </source>
</evidence>
<name>A0AAP7GWV5_AGGAP</name>